<dbReference type="InterPro" id="IPR016007">
    <property type="entry name" value="Alpha_rhamnosid"/>
</dbReference>
<dbReference type="GO" id="GO:0016787">
    <property type="term" value="F:hydrolase activity"/>
    <property type="evidence" value="ECO:0007669"/>
    <property type="project" value="UniProtKB-KW"/>
</dbReference>
<dbReference type="RefSeq" id="WP_308868793.1">
    <property type="nucleotide sequence ID" value="NZ_JAVFWO010000004.1"/>
</dbReference>
<feature type="domain" description="Alpha-L-rhamnosidase C-terminal" evidence="7">
    <location>
        <begin position="781"/>
        <end position="852"/>
    </location>
</feature>
<dbReference type="SUPFAM" id="SSF48208">
    <property type="entry name" value="Six-hairpin glycosidases"/>
    <property type="match status" value="1"/>
</dbReference>
<dbReference type="InterPro" id="IPR013783">
    <property type="entry name" value="Ig-like_fold"/>
</dbReference>
<dbReference type="Gene3D" id="2.60.120.260">
    <property type="entry name" value="Galactose-binding domain-like"/>
    <property type="match status" value="2"/>
</dbReference>
<dbReference type="Pfam" id="PF25788">
    <property type="entry name" value="Ig_Rha78A_N"/>
    <property type="match status" value="1"/>
</dbReference>
<dbReference type="EC" id="3.2.1.40" evidence="2"/>
<evidence type="ECO:0000313" key="9">
    <source>
        <dbReference type="Proteomes" id="UP001235133"/>
    </source>
</evidence>
<feature type="domain" description="Alpha-L-rhamnosidase concanavalin-like" evidence="4">
    <location>
        <begin position="324"/>
        <end position="412"/>
    </location>
</feature>
<name>A0ABU0Z3K9_9MICO</name>
<evidence type="ECO:0000256" key="1">
    <source>
        <dbReference type="ARBA" id="ARBA00001445"/>
    </source>
</evidence>
<dbReference type="Pfam" id="PF17390">
    <property type="entry name" value="Bac_rhamnosid_C"/>
    <property type="match status" value="1"/>
</dbReference>
<dbReference type="EMBL" id="JAVFWO010000004">
    <property type="protein sequence ID" value="MDQ7879178.1"/>
    <property type="molecule type" value="Genomic_DNA"/>
</dbReference>
<keyword evidence="9" id="KW-1185">Reference proteome</keyword>
<organism evidence="8 9">
    <name type="scientific">Microbacterium psychrotolerans</name>
    <dbReference type="NCBI Taxonomy" id="3068321"/>
    <lineage>
        <taxon>Bacteria</taxon>
        <taxon>Bacillati</taxon>
        <taxon>Actinomycetota</taxon>
        <taxon>Actinomycetes</taxon>
        <taxon>Micrococcales</taxon>
        <taxon>Microbacteriaceae</taxon>
        <taxon>Microbacterium</taxon>
    </lineage>
</organism>
<dbReference type="Pfam" id="PF17389">
    <property type="entry name" value="Bac_rhamnosid6H"/>
    <property type="match status" value="1"/>
</dbReference>
<dbReference type="Pfam" id="PF05592">
    <property type="entry name" value="Bac_rhamnosid"/>
    <property type="match status" value="1"/>
</dbReference>
<evidence type="ECO:0000256" key="3">
    <source>
        <dbReference type="ARBA" id="ARBA00022801"/>
    </source>
</evidence>
<evidence type="ECO:0000259" key="6">
    <source>
        <dbReference type="Pfam" id="PF17389"/>
    </source>
</evidence>
<dbReference type="InterPro" id="IPR008928">
    <property type="entry name" value="6-hairpin_glycosidase_sf"/>
</dbReference>
<dbReference type="PANTHER" id="PTHR33307">
    <property type="entry name" value="ALPHA-RHAMNOSIDASE (EUROFUNG)"/>
    <property type="match status" value="1"/>
</dbReference>
<evidence type="ECO:0000259" key="5">
    <source>
        <dbReference type="Pfam" id="PF08531"/>
    </source>
</evidence>
<evidence type="ECO:0000256" key="2">
    <source>
        <dbReference type="ARBA" id="ARBA00012652"/>
    </source>
</evidence>
<proteinExistence type="predicted"/>
<dbReference type="Gene3D" id="2.60.40.10">
    <property type="entry name" value="Immunoglobulins"/>
    <property type="match status" value="1"/>
</dbReference>
<evidence type="ECO:0000313" key="8">
    <source>
        <dbReference type="EMBL" id="MDQ7879178.1"/>
    </source>
</evidence>
<comment type="caution">
    <text evidence="8">The sequence shown here is derived from an EMBL/GenBank/DDBJ whole genome shotgun (WGS) entry which is preliminary data.</text>
</comment>
<dbReference type="PANTHER" id="PTHR33307:SF6">
    <property type="entry name" value="ALPHA-RHAMNOSIDASE (EUROFUNG)-RELATED"/>
    <property type="match status" value="1"/>
</dbReference>
<evidence type="ECO:0000259" key="7">
    <source>
        <dbReference type="Pfam" id="PF17390"/>
    </source>
</evidence>
<feature type="domain" description="Alpha-L-rhamnosidase six-hairpin glycosidase" evidence="6">
    <location>
        <begin position="428"/>
        <end position="779"/>
    </location>
</feature>
<keyword evidence="3 8" id="KW-0378">Hydrolase</keyword>
<feature type="domain" description="Bacterial alpha-L-rhamnosidase N-terminal" evidence="5">
    <location>
        <begin position="142"/>
        <end position="312"/>
    </location>
</feature>
<dbReference type="InterPro" id="IPR008902">
    <property type="entry name" value="Rhamnosid_concanavalin"/>
</dbReference>
<accession>A0ABU0Z3K9</accession>
<evidence type="ECO:0000259" key="4">
    <source>
        <dbReference type="Pfam" id="PF05592"/>
    </source>
</evidence>
<dbReference type="InterPro" id="IPR035398">
    <property type="entry name" value="Bac_rhamnosid_C"/>
</dbReference>
<dbReference type="PIRSF" id="PIRSF010631">
    <property type="entry name" value="A-rhamnsds"/>
    <property type="match status" value="1"/>
</dbReference>
<comment type="catalytic activity">
    <reaction evidence="1">
        <text>Hydrolysis of terminal non-reducing alpha-L-rhamnose residues in alpha-L-rhamnosides.</text>
        <dbReference type="EC" id="3.2.1.40"/>
    </reaction>
</comment>
<dbReference type="InterPro" id="IPR035396">
    <property type="entry name" value="Bac_rhamnosid6H"/>
</dbReference>
<protein>
    <recommendedName>
        <fullName evidence="2">alpha-L-rhamnosidase</fullName>
        <ecNumber evidence="2">3.2.1.40</ecNumber>
    </recommendedName>
</protein>
<dbReference type="InterPro" id="IPR013737">
    <property type="entry name" value="Bac_rhamnosid_N"/>
</dbReference>
<dbReference type="Gene3D" id="1.50.10.10">
    <property type="match status" value="1"/>
</dbReference>
<dbReference type="Gene3D" id="2.60.420.10">
    <property type="entry name" value="Maltose phosphorylase, domain 3"/>
    <property type="match status" value="1"/>
</dbReference>
<dbReference type="Proteomes" id="UP001235133">
    <property type="component" value="Unassembled WGS sequence"/>
</dbReference>
<gene>
    <name evidence="8" type="ORF">Q9R08_14410</name>
</gene>
<sequence length="870" mass="95556">MSVTVDAPRIEHHREALGIGERMPRLSWRVSSAPPGWRQTAYSVEVERGGDVTTYVVDSAEQVLVDWPAEPLHSREIVTVRIAVRGADGAWSTASGPTVVEAGLLEPGDWVARPVGSFRNENPHSDERRPSLVRRAFEVRDDIVRARLYATAHGVYEAELNGERVGDDTLSPGWTVYGRRLRYYTYDVTGLVRPGHNALGAWLGDGWYRGRLGWRGGFRNVYGYDQSFLGQLELTYADGTRDVVATDASWRCAPSPILHSGLYDGEDYDAREEQSGWSTADFDDSGWDGVQERHRDPATLVAPTAPPVRATQELRPIDVLTGPSGSRILDFGQNLVGRVRIRVSGDAGTTVTLRTAEVMQDGEIYTRPLRAARSTDNYTLAGRDVEEWEPRFTFHGFRYVEVTGWPGDLDADAAAGALVARVYHTDLERTGWFESSDPALNRLHENVVWGMRGNFVDIPTDCPQRDERIGWTGDIQVFGPTASTLFDVSGMLSGWLRDVAIEQLPDGTVPWYVPVIPAVDKWTPLRPGAAWGDVATLLPWTLYERFGDTGVLRAQFDSARRWVDLLERLSGLSRLWDTGFQLGDWLDPAAPPDDPADALTDRYLVATAYFAKSARTVARMAEVLGLGEEQAHYDELADEVVAAFDGAYVNDDGTMTSDAQTAYALGLRFDLITDPRKRDAAAARLAQLVHEAGNRIATGFVGTPLVSDALSAGGQVSTAYDLILERECPSWLYQVEQGATTVWERWDSLLPDGTVNPGQMTSFNHYALGAVADWMHRVIGGLVPDAPGYRRIRFAPRPGGGLSSASARQLTAYGEAAISWRIADGRLHVKVTVPVGAEAVLDLEGSPEETLSPGRHTRVVDVPVEVGAAV</sequence>
<reference evidence="8 9" key="1">
    <citation type="submission" date="2023-08" db="EMBL/GenBank/DDBJ databases">
        <title>Microbacterium psychrotolerans sp. nov., a psychrotolerant bacterium isolated from soil in Heilongjiang Province, China.</title>
        <authorList>
            <person name="An P."/>
            <person name="Zhao D."/>
            <person name="Xiang H."/>
        </authorList>
    </citation>
    <scope>NUCLEOTIDE SEQUENCE [LARGE SCALE GENOMIC DNA]</scope>
    <source>
        <strain evidence="8 9">QXD-8</strain>
    </source>
</reference>
<dbReference type="InterPro" id="IPR012341">
    <property type="entry name" value="6hp_glycosidase-like_sf"/>
</dbReference>
<dbReference type="Pfam" id="PF08531">
    <property type="entry name" value="Bac_rhamnosid_N"/>
    <property type="match status" value="1"/>
</dbReference>